<dbReference type="PROSITE" id="PS51257">
    <property type="entry name" value="PROKAR_LIPOPROTEIN"/>
    <property type="match status" value="1"/>
</dbReference>
<dbReference type="Pfam" id="PF08719">
    <property type="entry name" value="NADAR"/>
    <property type="match status" value="1"/>
</dbReference>
<dbReference type="EMBL" id="JAAVJD010000248">
    <property type="protein sequence ID" value="NJQ08128.1"/>
    <property type="molecule type" value="Genomic_DNA"/>
</dbReference>
<organism evidence="4 5">
    <name type="scientific">Streptomyces lonarensis</name>
    <dbReference type="NCBI Taxonomy" id="700599"/>
    <lineage>
        <taxon>Bacteria</taxon>
        <taxon>Bacillati</taxon>
        <taxon>Actinomycetota</taxon>
        <taxon>Actinomycetes</taxon>
        <taxon>Kitasatosporales</taxon>
        <taxon>Streptomycetaceae</taxon>
        <taxon>Streptomyces</taxon>
    </lineage>
</organism>
<evidence type="ECO:0000256" key="1">
    <source>
        <dbReference type="ARBA" id="ARBA00000022"/>
    </source>
</evidence>
<sequence length="175" mass="18966">MLRAEREGRRQKFLFFWGHRPPPGGGVGSGCLSQWWPAPVVLDGVVHPTAEHRMMVAKARLFGDEAVAERILAARHPGEAKALGRTVAGFDEARWAAHRYAIVVEASVAKFRQHPELGAYLRATGGRALVEASPLDRVWGIGLTADAPDAGRPSAWPGRNLLGFALMDARDALDA</sequence>
<name>A0A7X6I0U3_9ACTN</name>
<accession>A0A7X6I0U3</accession>
<reference evidence="4 5" key="1">
    <citation type="submission" date="2020-03" db="EMBL/GenBank/DDBJ databases">
        <title>Draft genome of Streptomyces sp. ventii, isolated from the Axial Seamount in the Pacific Ocean, and resequencing of the two type strains Streptomyces lonarensis strain NCL 716 and Streptomyces bohaiensis strain 11A07.</title>
        <authorList>
            <person name="Loughran R.M."/>
            <person name="Pfannmuller K.M."/>
            <person name="Wasson B.J."/>
            <person name="Deadmond M.C."/>
            <person name="Paddock B.E."/>
            <person name="Koyack M.J."/>
            <person name="Gallegos D.A."/>
            <person name="Mitchell E.A."/>
            <person name="Ushijima B."/>
            <person name="Saw J.H."/>
            <person name="Mcphail K.L."/>
            <person name="Videau P."/>
        </authorList>
    </citation>
    <scope>NUCLEOTIDE SEQUENCE [LARGE SCALE GENOMIC DNA]</scope>
    <source>
        <strain evidence="4 5">NCL716</strain>
    </source>
</reference>
<feature type="domain" description="NADAR" evidence="3">
    <location>
        <begin position="15"/>
        <end position="173"/>
    </location>
</feature>
<gene>
    <name evidence="4" type="ORF">HCN56_21730</name>
</gene>
<dbReference type="SUPFAM" id="SSF143990">
    <property type="entry name" value="YbiA-like"/>
    <property type="match status" value="1"/>
</dbReference>
<protein>
    <submittedName>
        <fullName evidence="4">NADAR family protein</fullName>
    </submittedName>
</protein>
<comment type="catalytic activity">
    <reaction evidence="2">
        <text>2,5-diamino-6-hydroxy-4-(5-phosphoribosylamino)-pyrimidine + H2O = 2,5,6-triamino-4-hydroxypyrimidine + D-ribose 5-phosphate</text>
        <dbReference type="Rhea" id="RHEA:23436"/>
        <dbReference type="ChEBI" id="CHEBI:15377"/>
        <dbReference type="ChEBI" id="CHEBI:58614"/>
        <dbReference type="ChEBI" id="CHEBI:78346"/>
        <dbReference type="ChEBI" id="CHEBI:137796"/>
    </reaction>
</comment>
<dbReference type="Gene3D" id="1.10.357.40">
    <property type="entry name" value="YbiA-like"/>
    <property type="match status" value="1"/>
</dbReference>
<evidence type="ECO:0000313" key="4">
    <source>
        <dbReference type="EMBL" id="NJQ08128.1"/>
    </source>
</evidence>
<comment type="caution">
    <text evidence="4">The sequence shown here is derived from an EMBL/GenBank/DDBJ whole genome shotgun (WGS) entry which is preliminary data.</text>
</comment>
<proteinExistence type="predicted"/>
<dbReference type="AlphaFoldDB" id="A0A7X6I0U3"/>
<evidence type="ECO:0000259" key="3">
    <source>
        <dbReference type="Pfam" id="PF08719"/>
    </source>
</evidence>
<keyword evidence="5" id="KW-1185">Reference proteome</keyword>
<evidence type="ECO:0000313" key="5">
    <source>
        <dbReference type="Proteomes" id="UP000578686"/>
    </source>
</evidence>
<dbReference type="Proteomes" id="UP000578686">
    <property type="component" value="Unassembled WGS sequence"/>
</dbReference>
<dbReference type="CDD" id="cd15457">
    <property type="entry name" value="NADAR"/>
    <property type="match status" value="1"/>
</dbReference>
<dbReference type="InterPro" id="IPR012816">
    <property type="entry name" value="NADAR"/>
</dbReference>
<comment type="catalytic activity">
    <reaction evidence="1">
        <text>5-amino-6-(5-phospho-D-ribosylamino)uracil + H2O = 5,6-diaminouracil + D-ribose 5-phosphate</text>
        <dbReference type="Rhea" id="RHEA:55020"/>
        <dbReference type="ChEBI" id="CHEBI:15377"/>
        <dbReference type="ChEBI" id="CHEBI:46252"/>
        <dbReference type="ChEBI" id="CHEBI:58453"/>
        <dbReference type="ChEBI" id="CHEBI:78346"/>
    </reaction>
</comment>
<dbReference type="InterPro" id="IPR037238">
    <property type="entry name" value="YbiA-like_sf"/>
</dbReference>
<evidence type="ECO:0000256" key="2">
    <source>
        <dbReference type="ARBA" id="ARBA00000751"/>
    </source>
</evidence>
<dbReference type="NCBIfam" id="TIGR02464">
    <property type="entry name" value="ribofla_fusion"/>
    <property type="match status" value="1"/>
</dbReference>